<evidence type="ECO:0000313" key="2">
    <source>
        <dbReference type="Proteomes" id="UP000815325"/>
    </source>
</evidence>
<gene>
    <name evidence="1" type="ORF">DUNSADRAFT_18756</name>
</gene>
<comment type="caution">
    <text evidence="1">The sequence shown here is derived from an EMBL/GenBank/DDBJ whole genome shotgun (WGS) entry which is preliminary data.</text>
</comment>
<name>A0ABQ7GYR9_DUNSA</name>
<accession>A0ABQ7GYR9</accession>
<evidence type="ECO:0000313" key="1">
    <source>
        <dbReference type="EMBL" id="KAF5839754.1"/>
    </source>
</evidence>
<sequence>MSTQSSIVEQFIAMTNVARGVQATEAPGAVSHASNAGSRLGTELAANDVAWHYLAQAFPQHVPTTLRWMLSVLLWSFNKEFVDSFLQDHSGKFGTFIVLHDNSAEDFIEVSPAKTQHALASVPLRVPLPFAASLAIKRTLELPGGHLAQRRFRGLSHRLCLVPFSIRDNNQPPPPTDPIIYFIQSVSNRQECDLYSVADIVLRK</sequence>
<proteinExistence type="predicted"/>
<reference evidence="1" key="1">
    <citation type="submission" date="2017-08" db="EMBL/GenBank/DDBJ databases">
        <authorList>
            <person name="Polle J.E."/>
            <person name="Barry K."/>
            <person name="Cushman J."/>
            <person name="Schmutz J."/>
            <person name="Tran D."/>
            <person name="Hathwaick L.T."/>
            <person name="Yim W.C."/>
            <person name="Jenkins J."/>
            <person name="Mckie-Krisberg Z.M."/>
            <person name="Prochnik S."/>
            <person name="Lindquist E."/>
            <person name="Dockter R.B."/>
            <person name="Adam C."/>
            <person name="Molina H."/>
            <person name="Bunkerborg J."/>
            <person name="Jin E."/>
            <person name="Buchheim M."/>
            <person name="Magnuson J."/>
        </authorList>
    </citation>
    <scope>NUCLEOTIDE SEQUENCE</scope>
    <source>
        <strain evidence="1">CCAP 19/18</strain>
    </source>
</reference>
<organism evidence="1 2">
    <name type="scientific">Dunaliella salina</name>
    <name type="common">Green alga</name>
    <name type="synonym">Protococcus salinus</name>
    <dbReference type="NCBI Taxonomy" id="3046"/>
    <lineage>
        <taxon>Eukaryota</taxon>
        <taxon>Viridiplantae</taxon>
        <taxon>Chlorophyta</taxon>
        <taxon>core chlorophytes</taxon>
        <taxon>Chlorophyceae</taxon>
        <taxon>CS clade</taxon>
        <taxon>Chlamydomonadales</taxon>
        <taxon>Dunaliellaceae</taxon>
        <taxon>Dunaliella</taxon>
    </lineage>
</organism>
<keyword evidence="2" id="KW-1185">Reference proteome</keyword>
<dbReference type="Proteomes" id="UP000815325">
    <property type="component" value="Unassembled WGS sequence"/>
</dbReference>
<dbReference type="EMBL" id="MU069534">
    <property type="protein sequence ID" value="KAF5839754.1"/>
    <property type="molecule type" value="Genomic_DNA"/>
</dbReference>
<protein>
    <submittedName>
        <fullName evidence="1">Uncharacterized protein</fullName>
    </submittedName>
</protein>